<feature type="compositionally biased region" description="Polar residues" evidence="14">
    <location>
        <begin position="1237"/>
        <end position="1249"/>
    </location>
</feature>
<feature type="binding site" evidence="13">
    <location>
        <position position="45"/>
    </location>
    <ligand>
        <name>ATP</name>
        <dbReference type="ChEBI" id="CHEBI:30616"/>
    </ligand>
</feature>
<dbReference type="InterPro" id="IPR000719">
    <property type="entry name" value="Prot_kinase_dom"/>
</dbReference>
<evidence type="ECO:0000256" key="4">
    <source>
        <dbReference type="ARBA" id="ARBA00022527"/>
    </source>
</evidence>
<comment type="similarity">
    <text evidence="2">Belongs to the protein kinase superfamily. NEK Ser/Thr protein kinase family. NIMA subfamily.</text>
</comment>
<dbReference type="PROSITE" id="PS00108">
    <property type="entry name" value="PROTEIN_KINASE_ST"/>
    <property type="match status" value="1"/>
</dbReference>
<keyword evidence="17" id="KW-1185">Reference proteome</keyword>
<keyword evidence="9 13" id="KW-0067">ATP-binding</keyword>
<gene>
    <name evidence="16" type="ORF">Cfor_00845</name>
</gene>
<evidence type="ECO:0000256" key="3">
    <source>
        <dbReference type="ARBA" id="ARBA00012513"/>
    </source>
</evidence>
<dbReference type="InterPro" id="IPR051131">
    <property type="entry name" value="NEK_Ser/Thr_kinase_NIMA"/>
</dbReference>
<keyword evidence="8" id="KW-0418">Kinase</keyword>
<dbReference type="InterPro" id="IPR017441">
    <property type="entry name" value="Protein_kinase_ATP_BS"/>
</dbReference>
<evidence type="ECO:0000256" key="7">
    <source>
        <dbReference type="ARBA" id="ARBA00022741"/>
    </source>
</evidence>
<evidence type="ECO:0000256" key="11">
    <source>
        <dbReference type="ARBA" id="ARBA00047899"/>
    </source>
</evidence>
<dbReference type="Gene3D" id="3.30.200.20">
    <property type="entry name" value="Phosphorylase Kinase, domain 1"/>
    <property type="match status" value="1"/>
</dbReference>
<keyword evidence="10" id="KW-0460">Magnesium</keyword>
<evidence type="ECO:0000313" key="16">
    <source>
        <dbReference type="EMBL" id="GFG36320.1"/>
    </source>
</evidence>
<keyword evidence="4" id="KW-0723">Serine/threonine-protein kinase</keyword>
<dbReference type="EMBL" id="BLKM01000627">
    <property type="protein sequence ID" value="GFG36320.1"/>
    <property type="molecule type" value="Genomic_DNA"/>
</dbReference>
<dbReference type="SMART" id="SM00220">
    <property type="entry name" value="S_TKc"/>
    <property type="match status" value="1"/>
</dbReference>
<dbReference type="Gene3D" id="1.10.510.10">
    <property type="entry name" value="Transferase(Phosphotransferase) domain 1"/>
    <property type="match status" value="1"/>
</dbReference>
<dbReference type="OrthoDB" id="248923at2759"/>
<evidence type="ECO:0000256" key="14">
    <source>
        <dbReference type="SAM" id="MobiDB-lite"/>
    </source>
</evidence>
<dbReference type="CDD" id="cd08215">
    <property type="entry name" value="STKc_Nek"/>
    <property type="match status" value="1"/>
</dbReference>
<dbReference type="InParanoid" id="A0A6L2PXK2"/>
<evidence type="ECO:0000256" key="8">
    <source>
        <dbReference type="ARBA" id="ARBA00022777"/>
    </source>
</evidence>
<dbReference type="Proteomes" id="UP000502823">
    <property type="component" value="Unassembled WGS sequence"/>
</dbReference>
<evidence type="ECO:0000256" key="2">
    <source>
        <dbReference type="ARBA" id="ARBA00010886"/>
    </source>
</evidence>
<dbReference type="Pfam" id="PF00069">
    <property type="entry name" value="Pkinase"/>
    <property type="match status" value="1"/>
</dbReference>
<evidence type="ECO:0000256" key="5">
    <source>
        <dbReference type="ARBA" id="ARBA00022679"/>
    </source>
</evidence>
<dbReference type="PROSITE" id="PS00107">
    <property type="entry name" value="PROTEIN_KINASE_ATP"/>
    <property type="match status" value="1"/>
</dbReference>
<dbReference type="PROSITE" id="PS50011">
    <property type="entry name" value="PROTEIN_KINASE_DOM"/>
    <property type="match status" value="1"/>
</dbReference>
<dbReference type="FunFam" id="1.10.510.10:FF:000172">
    <property type="entry name" value="serine/threonine-protein kinase Nek1 isoform X1"/>
    <property type="match status" value="1"/>
</dbReference>
<dbReference type="EC" id="2.7.11.1" evidence="3"/>
<feature type="compositionally biased region" description="Basic residues" evidence="14">
    <location>
        <begin position="954"/>
        <end position="966"/>
    </location>
</feature>
<dbReference type="InterPro" id="IPR011009">
    <property type="entry name" value="Kinase-like_dom_sf"/>
</dbReference>
<organism evidence="16 17">
    <name type="scientific">Coptotermes formosanus</name>
    <name type="common">Formosan subterranean termite</name>
    <dbReference type="NCBI Taxonomy" id="36987"/>
    <lineage>
        <taxon>Eukaryota</taxon>
        <taxon>Metazoa</taxon>
        <taxon>Ecdysozoa</taxon>
        <taxon>Arthropoda</taxon>
        <taxon>Hexapoda</taxon>
        <taxon>Insecta</taxon>
        <taxon>Pterygota</taxon>
        <taxon>Neoptera</taxon>
        <taxon>Polyneoptera</taxon>
        <taxon>Dictyoptera</taxon>
        <taxon>Blattodea</taxon>
        <taxon>Blattoidea</taxon>
        <taxon>Termitoidae</taxon>
        <taxon>Rhinotermitidae</taxon>
        <taxon>Coptotermes</taxon>
    </lineage>
</organism>
<keyword evidence="5" id="KW-0808">Transferase</keyword>
<protein>
    <recommendedName>
        <fullName evidence="3">non-specific serine/threonine protein kinase</fullName>
        <ecNumber evidence="3">2.7.11.1</ecNumber>
    </recommendedName>
</protein>
<dbReference type="GO" id="GO:0005524">
    <property type="term" value="F:ATP binding"/>
    <property type="evidence" value="ECO:0007669"/>
    <property type="project" value="UniProtKB-UniRule"/>
</dbReference>
<keyword evidence="7 13" id="KW-0547">Nucleotide-binding</keyword>
<evidence type="ECO:0000259" key="15">
    <source>
        <dbReference type="PROSITE" id="PS50011"/>
    </source>
</evidence>
<dbReference type="SUPFAM" id="SSF56112">
    <property type="entry name" value="Protein kinase-like (PK-like)"/>
    <property type="match status" value="1"/>
</dbReference>
<evidence type="ECO:0000313" key="17">
    <source>
        <dbReference type="Proteomes" id="UP000502823"/>
    </source>
</evidence>
<dbReference type="PANTHER" id="PTHR44899:SF3">
    <property type="entry name" value="SERINE_THREONINE-PROTEIN KINASE NEK1"/>
    <property type="match status" value="1"/>
</dbReference>
<evidence type="ECO:0000256" key="6">
    <source>
        <dbReference type="ARBA" id="ARBA00022723"/>
    </source>
</evidence>
<dbReference type="GO" id="GO:0004674">
    <property type="term" value="F:protein serine/threonine kinase activity"/>
    <property type="evidence" value="ECO:0007669"/>
    <property type="project" value="UniProtKB-KW"/>
</dbReference>
<accession>A0A6L2PXK2</accession>
<dbReference type="FunFam" id="3.30.200.20:FF:000097">
    <property type="entry name" value="Probable serine/threonine-protein kinase nek1"/>
    <property type="match status" value="1"/>
</dbReference>
<feature type="region of interest" description="Disordered" evidence="14">
    <location>
        <begin position="931"/>
        <end position="988"/>
    </location>
</feature>
<reference evidence="17" key="1">
    <citation type="submission" date="2020-01" db="EMBL/GenBank/DDBJ databases">
        <title>Draft genome sequence of the Termite Coptotermes fromosanus.</title>
        <authorList>
            <person name="Itakura S."/>
            <person name="Yosikawa Y."/>
            <person name="Umezawa K."/>
        </authorList>
    </citation>
    <scope>NUCLEOTIDE SEQUENCE [LARGE SCALE GENOMIC DNA]</scope>
</reference>
<feature type="region of interest" description="Disordered" evidence="14">
    <location>
        <begin position="1230"/>
        <end position="1256"/>
    </location>
</feature>
<dbReference type="GO" id="GO:0046872">
    <property type="term" value="F:metal ion binding"/>
    <property type="evidence" value="ECO:0007669"/>
    <property type="project" value="UniProtKB-KW"/>
</dbReference>
<sequence length="1655" mass="187365">MNVTVMHGNVTGMDQYVKEKRIGEGSFGTAYLVRSKGTGAHYVMKRINFSRMTEKEKEEAMREVEVLSKMQHPYIVAYKESFEHDKNLYIVMDYCEGGDLYTVIREHAQKGRYFSEDLILSWFVQICLALKHVHDRKILHRDIKSQNIFLTKGNNVKLGDFGIAKILKNTVDLAKTCIGTPYYLSPEICENKPYNNKSDIWALGCILYEMAALKHAFVAGNMKNLIVKIIRGSYPQLPSRYSNDLRNLVQQLFRRNPQERPSINTILKRTFISKRIDKFLTKTQQALEFGIIGPHFHQLAEPKPQAPAKRPKTAVTDPALKYGSSLAISKARTRKDEDKKMVLSPPAPETSQLSKHKMESERHVCSEVSVTRKLDRASSQEAVFQVPEEAGMKVSSALSTAVIRCAMGMMDRGHCDEPKNVREIFNQCIREQFAGINALNLLEPEKGCIIEDILLHEQNKSKGLDIPKSVQDNYNIQNIEDAFFATLGSNCIIETLCNKKIQLEQEEPYMKKYNAIKFPTKQKTTDRSNRTVTRLTNMVSDSELLTSVHTIRLQNFKERQPMIEKRRKDNDYKTNRVRCQQNKSNSIRMQPTCISNAVDNDTKSNIMHVEDVVGTNNGPLEAESMVTRNIVTRVRARLNRKRVEAFEREKKKLLENRGVKSTDNNVSVPVDGYEVDNMEENIQVSHIIKQLKDTTNTDEKRAAVPQNKKNITQATNENESNCKYSENKISKTRAKWKKGSSLELGKVSLEAPGFLMDSTSSADIVIKYGHRKQCGSSDALCEENVMNMTYTLERPYSVPDISRIGTELTESECCVSAANKNDICAVGLSDRILEGQQSKVNVNCKCIQTDNPSVMPTTQAIVMQDAVNSNLKHTIPEQKYLLNGNKEVDDLDLKDIYKNQPCQTQMLFEAVQIEEDSPMIIISSPLVPSTTESGYDFLPPPRRRRRTKTETHYHSQRKCMKRRTMRKWSNSDNRKRRHSPPPSPRLCVASVNNSATVTSMFGNNDMTQTFVNITDHSLVQRASSELDANGLPVLTSMVEVLHENKLNTQMEYRVNRPSGTTIQHTRAQHNSSKCDNHNAYEDLRTAIFPKCGNENIKANGESPCTRGENKENTHYSLQTSLPCTGVYSFETQMKKNAIKGTVCNSLTTDFYGNGLKDIPGTSNRYYSNELGKSEVQDNTVIKTLHKTDTANVKCPAIKYGVTKPKAVKFQSQHDSNSMAVTLFNKEPMKQGLRPKSATGSRLSWMTTKPDNSRRPLSAGPYPYTVHKSLNFSTLLPSILHDNKNKTSTNFDTKDPCSILGDVRGEAIKHNNMLKKVDRENKEAQPLIYPDIYLAQPTEVKNMSNNGTAEGKEHSLQTIPLNFYDTKADGSCPNVCHIISTYDHISSRLKRPSYYIQKLCKLESKIAKDTKNSNPPPSIKNASPPGVLPSFIDAEPKQASCKAQNSVIPVDLKLVAAESQEPEIQPSPPHNEPIHLASLSTNRSFKYECSLTRTVSLPELTQILMPNPNFQMPFQRTQSISDVKIKPTEDAVEMTVGHSGRPVTMKDVIHQNACSRMDIHSIGSTWHLDENGKAIRYEDETMFSRIEEWRMVLEQKLGVENFLHVYQKLQLLHDRGASKEDWEIMSKLTQEGKAHLVIQVWQLVLADGIYCEEDSF</sequence>
<comment type="catalytic activity">
    <reaction evidence="12">
        <text>L-seryl-[protein] + ATP = O-phospho-L-seryl-[protein] + ADP + H(+)</text>
        <dbReference type="Rhea" id="RHEA:17989"/>
        <dbReference type="Rhea" id="RHEA-COMP:9863"/>
        <dbReference type="Rhea" id="RHEA-COMP:11604"/>
        <dbReference type="ChEBI" id="CHEBI:15378"/>
        <dbReference type="ChEBI" id="CHEBI:29999"/>
        <dbReference type="ChEBI" id="CHEBI:30616"/>
        <dbReference type="ChEBI" id="CHEBI:83421"/>
        <dbReference type="ChEBI" id="CHEBI:456216"/>
        <dbReference type="EC" id="2.7.11.1"/>
    </reaction>
</comment>
<dbReference type="PANTHER" id="PTHR44899">
    <property type="entry name" value="CAMK FAMILY PROTEIN KINASE"/>
    <property type="match status" value="1"/>
</dbReference>
<dbReference type="InterPro" id="IPR008271">
    <property type="entry name" value="Ser/Thr_kinase_AS"/>
</dbReference>
<feature type="region of interest" description="Disordered" evidence="14">
    <location>
        <begin position="332"/>
        <end position="360"/>
    </location>
</feature>
<comment type="catalytic activity">
    <reaction evidence="11">
        <text>L-threonyl-[protein] + ATP = O-phospho-L-threonyl-[protein] + ADP + H(+)</text>
        <dbReference type="Rhea" id="RHEA:46608"/>
        <dbReference type="Rhea" id="RHEA-COMP:11060"/>
        <dbReference type="Rhea" id="RHEA-COMP:11605"/>
        <dbReference type="ChEBI" id="CHEBI:15378"/>
        <dbReference type="ChEBI" id="CHEBI:30013"/>
        <dbReference type="ChEBI" id="CHEBI:30616"/>
        <dbReference type="ChEBI" id="CHEBI:61977"/>
        <dbReference type="ChEBI" id="CHEBI:456216"/>
        <dbReference type="EC" id="2.7.11.1"/>
    </reaction>
</comment>
<evidence type="ECO:0000256" key="12">
    <source>
        <dbReference type="ARBA" id="ARBA00048679"/>
    </source>
</evidence>
<name>A0A6L2PXK2_COPFO</name>
<evidence type="ECO:0000256" key="9">
    <source>
        <dbReference type="ARBA" id="ARBA00022840"/>
    </source>
</evidence>
<comment type="caution">
    <text evidence="16">The sequence shown here is derived from an EMBL/GenBank/DDBJ whole genome shotgun (WGS) entry which is preliminary data.</text>
</comment>
<feature type="domain" description="Protein kinase" evidence="15">
    <location>
        <begin position="16"/>
        <end position="272"/>
    </location>
</feature>
<evidence type="ECO:0000256" key="10">
    <source>
        <dbReference type="ARBA" id="ARBA00022842"/>
    </source>
</evidence>
<keyword evidence="6" id="KW-0479">Metal-binding</keyword>
<evidence type="ECO:0000256" key="1">
    <source>
        <dbReference type="ARBA" id="ARBA00001946"/>
    </source>
</evidence>
<proteinExistence type="inferred from homology"/>
<comment type="cofactor">
    <cofactor evidence="1">
        <name>Mg(2+)</name>
        <dbReference type="ChEBI" id="CHEBI:18420"/>
    </cofactor>
</comment>
<evidence type="ECO:0000256" key="13">
    <source>
        <dbReference type="PROSITE-ProRule" id="PRU10141"/>
    </source>
</evidence>